<keyword evidence="3" id="KW-1185">Reference proteome</keyword>
<evidence type="ECO:0000256" key="1">
    <source>
        <dbReference type="SAM" id="MobiDB-lite"/>
    </source>
</evidence>
<organism evidence="2 3">
    <name type="scientific">Symbiodinium pilosum</name>
    <name type="common">Dinoflagellate</name>
    <dbReference type="NCBI Taxonomy" id="2952"/>
    <lineage>
        <taxon>Eukaryota</taxon>
        <taxon>Sar</taxon>
        <taxon>Alveolata</taxon>
        <taxon>Dinophyceae</taxon>
        <taxon>Suessiales</taxon>
        <taxon>Symbiodiniaceae</taxon>
        <taxon>Symbiodinium</taxon>
    </lineage>
</organism>
<feature type="compositionally biased region" description="Low complexity" evidence="1">
    <location>
        <begin position="209"/>
        <end position="226"/>
    </location>
</feature>
<evidence type="ECO:0000313" key="3">
    <source>
        <dbReference type="Proteomes" id="UP000649617"/>
    </source>
</evidence>
<comment type="caution">
    <text evidence="2">The sequence shown here is derived from an EMBL/GenBank/DDBJ whole genome shotgun (WGS) entry which is preliminary data.</text>
</comment>
<feature type="region of interest" description="Disordered" evidence="1">
    <location>
        <begin position="305"/>
        <end position="328"/>
    </location>
</feature>
<protein>
    <submittedName>
        <fullName evidence="2">Haao protein</fullName>
    </submittedName>
</protein>
<reference evidence="2" key="1">
    <citation type="submission" date="2021-02" db="EMBL/GenBank/DDBJ databases">
        <authorList>
            <person name="Dougan E. K."/>
            <person name="Rhodes N."/>
            <person name="Thang M."/>
            <person name="Chan C."/>
        </authorList>
    </citation>
    <scope>NUCLEOTIDE SEQUENCE</scope>
</reference>
<feature type="region of interest" description="Disordered" evidence="1">
    <location>
        <begin position="149"/>
        <end position="282"/>
    </location>
</feature>
<dbReference type="EMBL" id="CAJNIZ010030447">
    <property type="protein sequence ID" value="CAE7523938.1"/>
    <property type="molecule type" value="Genomic_DNA"/>
</dbReference>
<dbReference type="OrthoDB" id="204928at2759"/>
<accession>A0A812TIL8</accession>
<name>A0A812TIL8_SYMPI</name>
<gene>
    <name evidence="2" type="primary">Haao</name>
    <name evidence="2" type="ORF">SPIL2461_LOCUS13746</name>
</gene>
<dbReference type="AlphaFoldDB" id="A0A812TIL8"/>
<sequence>MLPPTPAPVFGAAPLPQRVASASQLPLPLAQAVPAAQAVRTLPTAPGSSPLVTTKVAGPLQGQPVATALPPTASPGLQRCYSTGSMQVSLHSQTPSQVTPCATPPAVRFYSGVIRNSDAVPIATVRSATLPQPQGYPQAGMPIMVRHQSTASLRSHHSVERAVPLVTTPKSKDASPRRGSPRGHSQYASRASLAKSVEEETCTSPRSIRSLQSPRSVRSQSRSGSPKGEESNARARSRHNTADSAVTEGEEAPWEVPYAARTGSQSPRAATPLTGRSDSQKRRYHDLYEDHEIRKQKWQAKLEEKKRKEEQELQRGIANTCSPRHFNPEEFHNWYAESMNKQQSFNANRLEKQRSEARLRAFQ</sequence>
<feature type="non-terminal residue" evidence="2">
    <location>
        <position position="363"/>
    </location>
</feature>
<proteinExistence type="predicted"/>
<evidence type="ECO:0000313" key="2">
    <source>
        <dbReference type="EMBL" id="CAE7523938.1"/>
    </source>
</evidence>
<dbReference type="Proteomes" id="UP000649617">
    <property type="component" value="Unassembled WGS sequence"/>
</dbReference>